<dbReference type="Proteomes" id="UP000000560">
    <property type="component" value="Chromosome IV"/>
</dbReference>
<reference evidence="3" key="2">
    <citation type="journal article" date="2009" name="Fungal Genet. Biol.">
        <title>The 2008 update of the Aspergillus nidulans genome annotation: a community effort.</title>
        <authorList>
            <person name="Wortman J.R."/>
            <person name="Gilsenan J.M."/>
            <person name="Joardar V."/>
            <person name="Deegan J."/>
            <person name="Clutterbuck J."/>
            <person name="Andersen M.R."/>
            <person name="Archer D."/>
            <person name="Bencina M."/>
            <person name="Braus G."/>
            <person name="Coutinho P."/>
            <person name="von Dohren H."/>
            <person name="Doonan J."/>
            <person name="Driessen A.J."/>
            <person name="Durek P."/>
            <person name="Espeso E."/>
            <person name="Fekete E."/>
            <person name="Flipphi M."/>
            <person name="Estrada C.G."/>
            <person name="Geysens S."/>
            <person name="Goldman G."/>
            <person name="de Groot P.W."/>
            <person name="Hansen K."/>
            <person name="Harris S.D."/>
            <person name="Heinekamp T."/>
            <person name="Helmstaedt K."/>
            <person name="Henrissat B."/>
            <person name="Hofmann G."/>
            <person name="Homan T."/>
            <person name="Horio T."/>
            <person name="Horiuchi H."/>
            <person name="James S."/>
            <person name="Jones M."/>
            <person name="Karaffa L."/>
            <person name="Karanyi Z."/>
            <person name="Kato M."/>
            <person name="Keller N."/>
            <person name="Kelly D.E."/>
            <person name="Kiel J.A."/>
            <person name="Kim J.M."/>
            <person name="van der Klei I.J."/>
            <person name="Klis F.M."/>
            <person name="Kovalchuk A."/>
            <person name="Krasevec N."/>
            <person name="Kubicek C.P."/>
            <person name="Liu B."/>
            <person name="Maccabe A."/>
            <person name="Meyer V."/>
            <person name="Mirabito P."/>
            <person name="Miskei M."/>
            <person name="Mos M."/>
            <person name="Mullins J."/>
            <person name="Nelson D.R."/>
            <person name="Nielsen J."/>
            <person name="Oakley B.R."/>
            <person name="Osmani S.A."/>
            <person name="Pakula T."/>
            <person name="Paszewski A."/>
            <person name="Paulsen I."/>
            <person name="Pilsyk S."/>
            <person name="Pocsi I."/>
            <person name="Punt P.J."/>
            <person name="Ram A.F."/>
            <person name="Ren Q."/>
            <person name="Robellet X."/>
            <person name="Robson G."/>
            <person name="Seiboth B."/>
            <person name="van Solingen P."/>
            <person name="Specht T."/>
            <person name="Sun J."/>
            <person name="Taheri-Talesh N."/>
            <person name="Takeshita N."/>
            <person name="Ussery D."/>
            <person name="vanKuyk P.A."/>
            <person name="Visser H."/>
            <person name="van de Vondervoort P.J."/>
            <person name="de Vries R.P."/>
            <person name="Walton J."/>
            <person name="Xiang X."/>
            <person name="Xiong Y."/>
            <person name="Zeng A.P."/>
            <person name="Brandt B.W."/>
            <person name="Cornell M.J."/>
            <person name="van den Hondel C.A."/>
            <person name="Visser J."/>
            <person name="Oliver S.G."/>
            <person name="Turner G."/>
        </authorList>
    </citation>
    <scope>GENOME REANNOTATION</scope>
    <source>
        <strain evidence="3">FGSC A4 / ATCC 38163 / CBS 112.46 / NRRL 194 / M139</strain>
    </source>
</reference>
<dbReference type="GeneID" id="2870084"/>
<dbReference type="AlphaFoldDB" id="Q5AXG8"/>
<dbReference type="KEGG" id="ani:ANIA_07012"/>
<feature type="compositionally biased region" description="Polar residues" evidence="1">
    <location>
        <begin position="77"/>
        <end position="90"/>
    </location>
</feature>
<accession>C8VC86</accession>
<dbReference type="EMBL" id="BN001304">
    <property type="protein sequence ID" value="CBF79262.1"/>
    <property type="molecule type" value="Genomic_DNA"/>
</dbReference>
<dbReference type="OMA" id="YEHHPYS"/>
<evidence type="ECO:0000256" key="1">
    <source>
        <dbReference type="SAM" id="MobiDB-lite"/>
    </source>
</evidence>
<proteinExistence type="predicted"/>
<evidence type="ECO:0000313" key="3">
    <source>
        <dbReference type="Proteomes" id="UP000000560"/>
    </source>
</evidence>
<protein>
    <submittedName>
        <fullName evidence="2">Homeobox transcription factor, putative (AFU_orthologue AFUA_4G04320)</fullName>
    </submittedName>
</protein>
<feature type="compositionally biased region" description="Basic and acidic residues" evidence="1">
    <location>
        <begin position="169"/>
        <end position="180"/>
    </location>
</feature>
<keyword evidence="3" id="KW-1185">Reference proteome</keyword>
<feature type="region of interest" description="Disordered" evidence="1">
    <location>
        <begin position="104"/>
        <end position="186"/>
    </location>
</feature>
<evidence type="ECO:0000313" key="2">
    <source>
        <dbReference type="EMBL" id="CBF79262.1"/>
    </source>
</evidence>
<keyword evidence="2" id="KW-0371">Homeobox</keyword>
<accession>Q5AXG8</accession>
<gene>
    <name evidence="2" type="ORF">ANIA_07012</name>
</gene>
<dbReference type="HOGENOM" id="CLU_040932_0_0_1"/>
<name>Q5AXG8_EMENI</name>
<organism evidence="2 3">
    <name type="scientific">Emericella nidulans (strain FGSC A4 / ATCC 38163 / CBS 112.46 / NRRL 194 / M139)</name>
    <name type="common">Aspergillus nidulans</name>
    <dbReference type="NCBI Taxonomy" id="227321"/>
    <lineage>
        <taxon>Eukaryota</taxon>
        <taxon>Fungi</taxon>
        <taxon>Dikarya</taxon>
        <taxon>Ascomycota</taxon>
        <taxon>Pezizomycotina</taxon>
        <taxon>Eurotiomycetes</taxon>
        <taxon>Eurotiomycetidae</taxon>
        <taxon>Eurotiales</taxon>
        <taxon>Aspergillaceae</taxon>
        <taxon>Aspergillus</taxon>
        <taxon>Aspergillus subgen. Nidulantes</taxon>
    </lineage>
</organism>
<feature type="compositionally biased region" description="Basic and acidic residues" evidence="1">
    <location>
        <begin position="138"/>
        <end position="156"/>
    </location>
</feature>
<reference evidence="3" key="1">
    <citation type="journal article" date="2005" name="Nature">
        <title>Sequencing of Aspergillus nidulans and comparative analysis with A. fumigatus and A. oryzae.</title>
        <authorList>
            <person name="Galagan J.E."/>
            <person name="Calvo S.E."/>
            <person name="Cuomo C."/>
            <person name="Ma L.J."/>
            <person name="Wortman J.R."/>
            <person name="Batzoglou S."/>
            <person name="Lee S.I."/>
            <person name="Basturkmen M."/>
            <person name="Spevak C.C."/>
            <person name="Clutterbuck J."/>
            <person name="Kapitonov V."/>
            <person name="Jurka J."/>
            <person name="Scazzocchio C."/>
            <person name="Farman M."/>
            <person name="Butler J."/>
            <person name="Purcell S."/>
            <person name="Harris S."/>
            <person name="Braus G.H."/>
            <person name="Draht O."/>
            <person name="Busch S."/>
            <person name="D'Enfert C."/>
            <person name="Bouchier C."/>
            <person name="Goldman G.H."/>
            <person name="Bell-Pedersen D."/>
            <person name="Griffiths-Jones S."/>
            <person name="Doonan J.H."/>
            <person name="Yu J."/>
            <person name="Vienken K."/>
            <person name="Pain A."/>
            <person name="Freitag M."/>
            <person name="Selker E.U."/>
            <person name="Archer D.B."/>
            <person name="Penalva M.A."/>
            <person name="Oakley B.R."/>
            <person name="Momany M."/>
            <person name="Tanaka T."/>
            <person name="Kumagai T."/>
            <person name="Asai K."/>
            <person name="Machida M."/>
            <person name="Nierman W.C."/>
            <person name="Denning D.W."/>
            <person name="Caddick M."/>
            <person name="Hynes M."/>
            <person name="Paoletti M."/>
            <person name="Fischer R."/>
            <person name="Miller B."/>
            <person name="Dyer P."/>
            <person name="Sachs M.S."/>
            <person name="Osmani S.A."/>
            <person name="Birren B.W."/>
        </authorList>
    </citation>
    <scope>NUCLEOTIDE SEQUENCE [LARGE SCALE GENOMIC DNA]</scope>
    <source>
        <strain evidence="3">FGSC A4 / ATCC 38163 / CBS 112.46 / NRRL 194 / M139</strain>
    </source>
</reference>
<dbReference type="eggNOG" id="KOG0849">
    <property type="taxonomic scope" value="Eukaryota"/>
</dbReference>
<dbReference type="GO" id="GO:0003677">
    <property type="term" value="F:DNA binding"/>
    <property type="evidence" value="ECO:0007669"/>
    <property type="project" value="UniProtKB-KW"/>
</dbReference>
<keyword evidence="2" id="KW-0238">DNA-binding</keyword>
<dbReference type="OrthoDB" id="6159439at2759"/>
<feature type="compositionally biased region" description="Polar residues" evidence="1">
    <location>
        <begin position="104"/>
        <end position="137"/>
    </location>
</feature>
<dbReference type="STRING" id="227321.Q5AXG8"/>
<dbReference type="InParanoid" id="Q5AXG8"/>
<dbReference type="RefSeq" id="XP_664616.1">
    <property type="nucleotide sequence ID" value="XM_659524.1"/>
</dbReference>
<sequence length="525" mass="57010">MSVSGPCAWVSTIPSPAAAHPSSITSSWASVSWNSEPALTKSRADLSALSGLGKTVGEPDKAPPTEMQPAAFKAENAFSTQPAAGSSNSVQYSGVDVLSKGLENRNTNAHSDSSLTANPERQNADIQGSSESQTNDELSSKVKSEEVHEDEKDHGEANAGSSDDDGSIADEKKSSQDVKLDKKKMKRFRRAKLKRLTSNDRERMLKSRALPDDFDTTQVLRTPFGSKGPSEASVESLRLALYTQTKVSQGLLTEGLPRLNDDDYVISPLSSASTSGPGYPPTSSDRGFENYQNRGAAATVPDLRSSRANFPFPRSSSFSEPSFNTSLQYPGRFSRPGDAVGHPGISYRRPMDYVMNRPANGMMVGYGQHRPLEGSVSPSGQQEAQLTYGMDNTNQIHNYQPPLSMPAPKSYGGIEMNSHMHHPGRSMPTLQHLPVSETPDYRPYPYEHHPYSMGTGIPFTQANASSLSLPASFSSEQGHVAVSSPADDRMTTSPQVMDPLRAKYSQGYDYANYLYLVTRTMAKFD</sequence>
<feature type="region of interest" description="Disordered" evidence="1">
    <location>
        <begin position="50"/>
        <end position="90"/>
    </location>
</feature>